<dbReference type="InterPro" id="IPR016278">
    <property type="entry name" value="DUSP12"/>
</dbReference>
<dbReference type="InterPro" id="IPR000387">
    <property type="entry name" value="Tyr_Pase_dom"/>
</dbReference>
<protein>
    <recommendedName>
        <fullName evidence="2">protein-tyrosine-phosphatase</fullName>
        <ecNumber evidence="2">3.1.3.48</ecNumber>
    </recommendedName>
</protein>
<sequence>MAGNANSADEEVTRILGGIYLGGIRPIIDHRPLGAEFNITHILSVIKFQVIPEYLIRKGYTLKNIPIDDDDVTDVLQYFDETNRFIDQCLFPNEVEYSPRLVDFKKKPQRGAVFAHCQAGLSRSVTFIVAYLMYRYGLSLSMAMHAVKRKKPSVEPNENFMEQLHLFEKMGGDFVDFDNPAYKQWKLKQSIKLDPSGSELVSNSGMFKDSESSQDLDKLTEAEKSKVTAVRCKKCRTKLALSTSFIAHDPPSKESSEGHFIKRAANSHRIIDIQESQANCSHFFIEPLKWMQPELQGKQELEGKFSCPGCSSKVGGYNWKGSRCSCGKWVIPAIHLQTSKVDQFPLQSTALPNMVNFESEKVNR</sequence>
<dbReference type="SUPFAM" id="SSF52799">
    <property type="entry name" value="(Phosphotyrosine protein) phosphatases II"/>
    <property type="match status" value="1"/>
</dbReference>
<dbReference type="Pfam" id="PF00782">
    <property type="entry name" value="DSPc"/>
    <property type="match status" value="1"/>
</dbReference>
<dbReference type="InterPro" id="IPR029021">
    <property type="entry name" value="Prot-tyrosine_phosphatase-like"/>
</dbReference>
<keyword evidence="3" id="KW-0378">Hydrolase</keyword>
<evidence type="ECO:0000256" key="4">
    <source>
        <dbReference type="ARBA" id="ARBA00022912"/>
    </source>
</evidence>
<dbReference type="GO" id="GO:0005634">
    <property type="term" value="C:nucleus"/>
    <property type="evidence" value="ECO:0007669"/>
    <property type="project" value="TreeGrafter"/>
</dbReference>
<evidence type="ECO:0000259" key="6">
    <source>
        <dbReference type="PROSITE" id="PS50054"/>
    </source>
</evidence>
<dbReference type="PROSITE" id="PS50056">
    <property type="entry name" value="TYR_PHOSPHATASE_2"/>
    <property type="match status" value="1"/>
</dbReference>
<dbReference type="PANTHER" id="PTHR45848">
    <property type="entry name" value="DUAL SPECIFICITY PROTEIN PHOSPHATASE 12 FAMILY MEMBER"/>
    <property type="match status" value="1"/>
</dbReference>
<dbReference type="PIRSF" id="PIRSF000941">
    <property type="entry name" value="DUSP12"/>
    <property type="match status" value="1"/>
</dbReference>
<dbReference type="PANTHER" id="PTHR45848:SF4">
    <property type="entry name" value="DUAL SPECIFICITY PROTEIN PHOSPHATASE 12"/>
    <property type="match status" value="1"/>
</dbReference>
<dbReference type="CDD" id="cd14518">
    <property type="entry name" value="DSP_fungal_YVH1"/>
    <property type="match status" value="1"/>
</dbReference>
<feature type="domain" description="Tyrosine-protein phosphatase" evidence="6">
    <location>
        <begin position="11"/>
        <end position="173"/>
    </location>
</feature>
<dbReference type="GO" id="GO:0004725">
    <property type="term" value="F:protein tyrosine phosphatase activity"/>
    <property type="evidence" value="ECO:0007669"/>
    <property type="project" value="UniProtKB-EC"/>
</dbReference>
<evidence type="ECO:0000313" key="9">
    <source>
        <dbReference type="Proteomes" id="UP000501346"/>
    </source>
</evidence>
<keyword evidence="4" id="KW-0904">Protein phosphatase</keyword>
<reference evidence="8 9" key="1">
    <citation type="journal article" date="2019" name="BMC Genomics">
        <title>Chromosome level assembly and comparative genome analysis confirm lager-brewing yeasts originated from a single hybridization.</title>
        <authorList>
            <person name="Salazar A.N."/>
            <person name="Gorter de Vries A.R."/>
            <person name="van den Broek M."/>
            <person name="Brouwers N."/>
            <person name="de la Torre Cortes P."/>
            <person name="Kuijpers N.G.A."/>
            <person name="Daran J.G."/>
            <person name="Abeel T."/>
        </authorList>
    </citation>
    <scope>NUCLEOTIDE SEQUENCE [LARGE SCALE GENOMIC DNA]</scope>
    <source>
        <strain evidence="8 9">CBS 1483</strain>
    </source>
</reference>
<dbReference type="OrthoDB" id="2017893at2759"/>
<dbReference type="InterPro" id="IPR000340">
    <property type="entry name" value="Dual-sp_phosphatase_cat-dom"/>
</dbReference>
<evidence type="ECO:0000313" key="8">
    <source>
        <dbReference type="EMBL" id="QID80247.1"/>
    </source>
</evidence>
<proteinExistence type="inferred from homology"/>
<evidence type="ECO:0000256" key="2">
    <source>
        <dbReference type="ARBA" id="ARBA00013064"/>
    </source>
</evidence>
<comment type="similarity">
    <text evidence="1">Belongs to the protein-tyrosine phosphatase family. Non-receptor class dual specificity subfamily.</text>
</comment>
<accession>A0A6C1DUM1</accession>
<dbReference type="PROSITE" id="PS50054">
    <property type="entry name" value="TYR_PHOSPHATASE_DUAL"/>
    <property type="match status" value="1"/>
</dbReference>
<dbReference type="AlphaFoldDB" id="A0A6C1DUM1"/>
<dbReference type="EC" id="3.1.3.48" evidence="2"/>
<dbReference type="FunFam" id="3.90.190.10:FF:000116">
    <property type="entry name" value="YVH1p Protein phosphatase"/>
    <property type="match status" value="1"/>
</dbReference>
<dbReference type="Gene3D" id="3.90.190.10">
    <property type="entry name" value="Protein tyrosine phosphatase superfamily"/>
    <property type="match status" value="1"/>
</dbReference>
<dbReference type="SMART" id="SM00195">
    <property type="entry name" value="DSPc"/>
    <property type="match status" value="1"/>
</dbReference>
<keyword evidence="9" id="KW-1185">Reference proteome</keyword>
<feature type="active site" description="Phosphocysteine intermediate" evidence="5">
    <location>
        <position position="117"/>
    </location>
</feature>
<name>A0A6C1DUM1_SACPS</name>
<dbReference type="InterPro" id="IPR020422">
    <property type="entry name" value="TYR_PHOSPHATASE_DUAL_dom"/>
</dbReference>
<feature type="domain" description="Tyrosine specific protein phosphatases" evidence="7">
    <location>
        <begin position="95"/>
        <end position="154"/>
    </location>
</feature>
<gene>
    <name evidence="8" type="primary">YVH1_1</name>
    <name evidence="8" type="ORF">GRS66_002562</name>
</gene>
<evidence type="ECO:0000256" key="5">
    <source>
        <dbReference type="PIRSR" id="PIRSR000941-50"/>
    </source>
</evidence>
<dbReference type="GO" id="GO:0008138">
    <property type="term" value="F:protein tyrosine/serine/threonine phosphatase activity"/>
    <property type="evidence" value="ECO:0007669"/>
    <property type="project" value="InterPro"/>
</dbReference>
<evidence type="ECO:0000256" key="1">
    <source>
        <dbReference type="ARBA" id="ARBA00008601"/>
    </source>
</evidence>
<organism evidence="8 9">
    <name type="scientific">Saccharomyces pastorianus</name>
    <name type="common">Lager yeast</name>
    <name type="synonym">Saccharomyces cerevisiae x Saccharomyces eubayanus</name>
    <dbReference type="NCBI Taxonomy" id="27292"/>
    <lineage>
        <taxon>Eukaryota</taxon>
        <taxon>Fungi</taxon>
        <taxon>Dikarya</taxon>
        <taxon>Ascomycota</taxon>
        <taxon>Saccharomycotina</taxon>
        <taxon>Saccharomycetes</taxon>
        <taxon>Saccharomycetales</taxon>
        <taxon>Saccharomycetaceae</taxon>
        <taxon>Saccharomyces</taxon>
    </lineage>
</organism>
<evidence type="ECO:0000256" key="3">
    <source>
        <dbReference type="ARBA" id="ARBA00022801"/>
    </source>
</evidence>
<dbReference type="Proteomes" id="UP000501346">
    <property type="component" value="Chromosome ScIX"/>
</dbReference>
<dbReference type="EMBL" id="CP048990">
    <property type="protein sequence ID" value="QID80247.1"/>
    <property type="molecule type" value="Genomic_DNA"/>
</dbReference>
<evidence type="ECO:0000259" key="7">
    <source>
        <dbReference type="PROSITE" id="PS50056"/>
    </source>
</evidence>